<proteinExistence type="predicted"/>
<dbReference type="AlphaFoldDB" id="A0A2X2EHB1"/>
<dbReference type="EMBL" id="JADMCD010000009">
    <property type="protein sequence ID" value="MBF8642287.1"/>
    <property type="molecule type" value="Genomic_DNA"/>
</dbReference>
<accession>A0A2X2EHB1</accession>
<name>A0A2X2EHB1_PSELU</name>
<sequence length="65" mass="7370">MTCKLCKSAKTSSFGIQTPHVYCHACGGHEYEGQLIDRKTWDAWVNGLIERPERIQQLEMFKGAA</sequence>
<dbReference type="RefSeq" id="WP_073450228.1">
    <property type="nucleotide sequence ID" value="NZ_FQYS01000009.1"/>
</dbReference>
<dbReference type="EMBL" id="UAUF01000012">
    <property type="protein sequence ID" value="SPZ07569.1"/>
    <property type="molecule type" value="Genomic_DNA"/>
</dbReference>
<keyword evidence="4" id="KW-1185">Reference proteome</keyword>
<evidence type="ECO:0000313" key="2">
    <source>
        <dbReference type="EMBL" id="SPZ07569.1"/>
    </source>
</evidence>
<dbReference type="Proteomes" id="UP000250443">
    <property type="component" value="Unassembled WGS sequence"/>
</dbReference>
<protein>
    <submittedName>
        <fullName evidence="2">Uncharacterized protein</fullName>
    </submittedName>
</protein>
<evidence type="ECO:0000313" key="3">
    <source>
        <dbReference type="Proteomes" id="UP000250443"/>
    </source>
</evidence>
<evidence type="ECO:0000313" key="1">
    <source>
        <dbReference type="EMBL" id="MBF8642287.1"/>
    </source>
</evidence>
<gene>
    <name evidence="1" type="ORF">IRZ65_16525</name>
    <name evidence="2" type="ORF">NCTC11842_02388</name>
</gene>
<evidence type="ECO:0000313" key="4">
    <source>
        <dbReference type="Proteomes" id="UP000626180"/>
    </source>
</evidence>
<reference evidence="1 4" key="2">
    <citation type="submission" date="2020-10" db="EMBL/GenBank/DDBJ databases">
        <title>Genome sequences of Pseudomonas isolates.</title>
        <authorList>
            <person name="Wessels L."/>
            <person name="Reich F."/>
            <person name="Hammerl J."/>
        </authorList>
    </citation>
    <scope>NUCLEOTIDE SEQUENCE [LARGE SCALE GENOMIC DNA]</scope>
    <source>
        <strain evidence="1 4">20-MO00624-0</strain>
    </source>
</reference>
<reference evidence="2 3" key="1">
    <citation type="submission" date="2018-06" db="EMBL/GenBank/DDBJ databases">
        <authorList>
            <consortium name="Pathogen Informatics"/>
            <person name="Doyle S."/>
        </authorList>
    </citation>
    <scope>NUCLEOTIDE SEQUENCE [LARGE SCALE GENOMIC DNA]</scope>
    <source>
        <strain evidence="2 3">NCTC11842</strain>
    </source>
</reference>
<dbReference type="Proteomes" id="UP000626180">
    <property type="component" value="Unassembled WGS sequence"/>
</dbReference>
<organism evidence="2 3">
    <name type="scientific">Pseudomonas luteola</name>
    <dbReference type="NCBI Taxonomy" id="47886"/>
    <lineage>
        <taxon>Bacteria</taxon>
        <taxon>Pseudomonadati</taxon>
        <taxon>Pseudomonadota</taxon>
        <taxon>Gammaproteobacteria</taxon>
        <taxon>Pseudomonadales</taxon>
        <taxon>Pseudomonadaceae</taxon>
        <taxon>Pseudomonas</taxon>
    </lineage>
</organism>